<evidence type="ECO:0000313" key="6">
    <source>
        <dbReference type="EMBL" id="CUP10360.1"/>
    </source>
</evidence>
<dbReference type="AlphaFoldDB" id="A0A174KMH5"/>
<proteinExistence type="predicted"/>
<dbReference type="EMBL" id="CYZU01000057">
    <property type="protein sequence ID" value="CUP10360.1"/>
    <property type="molecule type" value="Genomic_DNA"/>
</dbReference>
<protein>
    <submittedName>
        <fullName evidence="6">Patatin-like phospholipase</fullName>
    </submittedName>
</protein>
<feature type="active site" description="Proton acceptor" evidence="4">
    <location>
        <position position="161"/>
    </location>
</feature>
<accession>A0A174KMH5</accession>
<evidence type="ECO:0000256" key="1">
    <source>
        <dbReference type="ARBA" id="ARBA00022801"/>
    </source>
</evidence>
<feature type="active site" description="Nucleophile" evidence="4">
    <location>
        <position position="39"/>
    </location>
</feature>
<keyword evidence="3 4" id="KW-0443">Lipid metabolism</keyword>
<dbReference type="Gene3D" id="3.40.1090.10">
    <property type="entry name" value="Cytosolic phospholipase A2 catalytic domain"/>
    <property type="match status" value="2"/>
</dbReference>
<dbReference type="InterPro" id="IPR045943">
    <property type="entry name" value="DUF6363"/>
</dbReference>
<reference evidence="6 7" key="1">
    <citation type="submission" date="2015-09" db="EMBL/GenBank/DDBJ databases">
        <authorList>
            <consortium name="Pathogen Informatics"/>
        </authorList>
    </citation>
    <scope>NUCLEOTIDE SEQUENCE [LARGE SCALE GENOMIC DNA]</scope>
    <source>
        <strain evidence="6 7">2789STDY5834876</strain>
    </source>
</reference>
<evidence type="ECO:0000256" key="2">
    <source>
        <dbReference type="ARBA" id="ARBA00022963"/>
    </source>
</evidence>
<feature type="domain" description="PNPLA" evidence="5">
    <location>
        <begin position="6"/>
        <end position="174"/>
    </location>
</feature>
<dbReference type="PROSITE" id="PS51635">
    <property type="entry name" value="PNPLA"/>
    <property type="match status" value="1"/>
</dbReference>
<feature type="short sequence motif" description="DGA/G" evidence="4">
    <location>
        <begin position="161"/>
        <end position="163"/>
    </location>
</feature>
<sequence>MQKATLVLEGGATRGVFSSGVLDYLMEQEVYMSHVIGVSAGACNAVDYVSRQPGRTRDCMIPTDKSGSYYYGFRKFVKERSLMNMDLIFDIFPNQIYPFDYETYFQSEIECELVATNCLTGKAEYFKENSEKERLMKICRASSSMPLVTPIVKIDDVPYLDGGLADSVPLKHAMELGNDKVVVILTRNAGYRKKKISSGLAEVYRRAYRSYPNLVRAILTRSFYYNRTMNHLETLERQGKIFVLRPLVKPVARMERNTETLTAFYDHGYQLMEQEYGRLMEYLTQ</sequence>
<evidence type="ECO:0000259" key="5">
    <source>
        <dbReference type="PROSITE" id="PS51635"/>
    </source>
</evidence>
<dbReference type="PANTHER" id="PTHR14226">
    <property type="entry name" value="NEUROPATHY TARGET ESTERASE/SWISS CHEESE D.MELANOGASTER"/>
    <property type="match status" value="1"/>
</dbReference>
<dbReference type="CDD" id="cd07208">
    <property type="entry name" value="Pat_hypo_Ecoli_yjju_like"/>
    <property type="match status" value="1"/>
</dbReference>
<dbReference type="STRING" id="39482.ERS852491_04278"/>
<evidence type="ECO:0000256" key="4">
    <source>
        <dbReference type="PROSITE-ProRule" id="PRU01161"/>
    </source>
</evidence>
<dbReference type="InterPro" id="IPR002641">
    <property type="entry name" value="PNPLA_dom"/>
</dbReference>
<dbReference type="Pfam" id="PF19890">
    <property type="entry name" value="DUF6363"/>
    <property type="match status" value="1"/>
</dbReference>
<dbReference type="SUPFAM" id="SSF52151">
    <property type="entry name" value="FabD/lysophospholipase-like"/>
    <property type="match status" value="1"/>
</dbReference>
<dbReference type="GO" id="GO:0016787">
    <property type="term" value="F:hydrolase activity"/>
    <property type="evidence" value="ECO:0007669"/>
    <property type="project" value="UniProtKB-UniRule"/>
</dbReference>
<dbReference type="Pfam" id="PF01734">
    <property type="entry name" value="Patatin"/>
    <property type="match status" value="1"/>
</dbReference>
<dbReference type="InterPro" id="IPR037483">
    <property type="entry name" value="YjjU-like"/>
</dbReference>
<dbReference type="InterPro" id="IPR016035">
    <property type="entry name" value="Acyl_Trfase/lysoPLipase"/>
</dbReference>
<organism evidence="6 7">
    <name type="scientific">Faecalicatena contorta</name>
    <dbReference type="NCBI Taxonomy" id="39482"/>
    <lineage>
        <taxon>Bacteria</taxon>
        <taxon>Bacillati</taxon>
        <taxon>Bacillota</taxon>
        <taxon>Clostridia</taxon>
        <taxon>Lachnospirales</taxon>
        <taxon>Lachnospiraceae</taxon>
        <taxon>Faecalicatena</taxon>
    </lineage>
</organism>
<dbReference type="Proteomes" id="UP000095544">
    <property type="component" value="Unassembled WGS sequence"/>
</dbReference>
<feature type="short sequence motif" description="GXSXG" evidence="4">
    <location>
        <begin position="37"/>
        <end position="41"/>
    </location>
</feature>
<dbReference type="GO" id="GO:0016042">
    <property type="term" value="P:lipid catabolic process"/>
    <property type="evidence" value="ECO:0007669"/>
    <property type="project" value="UniProtKB-UniRule"/>
</dbReference>
<dbReference type="RefSeq" id="WP_055154915.1">
    <property type="nucleotide sequence ID" value="NZ_CYZU01000057.1"/>
</dbReference>
<evidence type="ECO:0000256" key="3">
    <source>
        <dbReference type="ARBA" id="ARBA00023098"/>
    </source>
</evidence>
<keyword evidence="2 4" id="KW-0442">Lipid degradation</keyword>
<dbReference type="InterPro" id="IPR050301">
    <property type="entry name" value="NTE"/>
</dbReference>
<keyword evidence="1 4" id="KW-0378">Hydrolase</keyword>
<name>A0A174KMH5_9FIRM</name>
<evidence type="ECO:0000313" key="7">
    <source>
        <dbReference type="Proteomes" id="UP000095544"/>
    </source>
</evidence>
<comment type="caution">
    <text evidence="4">Lacks conserved residue(s) required for the propagation of feature annotation.</text>
</comment>
<gene>
    <name evidence="6" type="ORF">ERS852491_04278</name>
</gene>
<dbReference type="OrthoDB" id="9802424at2"/>
<dbReference type="PANTHER" id="PTHR14226:SF25">
    <property type="entry name" value="PHOSPHOESTERASE"/>
    <property type="match status" value="1"/>
</dbReference>